<reference evidence="2 3" key="1">
    <citation type="submission" date="2024-02" db="EMBL/GenBank/DDBJ databases">
        <title>First draft genome assembly of two strains of Seiridium cardinale.</title>
        <authorList>
            <person name="Emiliani G."/>
            <person name="Scali E."/>
        </authorList>
    </citation>
    <scope>NUCLEOTIDE SEQUENCE [LARGE SCALE GENOMIC DNA]</scope>
    <source>
        <strain evidence="2 3">BM-138-000479</strain>
    </source>
</reference>
<gene>
    <name evidence="2" type="ORF">SCAR479_07111</name>
</gene>
<dbReference type="EMBL" id="JARVKM010000029">
    <property type="protein sequence ID" value="KAK9776205.1"/>
    <property type="molecule type" value="Genomic_DNA"/>
</dbReference>
<evidence type="ECO:0000256" key="1">
    <source>
        <dbReference type="SAM" id="MobiDB-lite"/>
    </source>
</evidence>
<sequence length="59" mass="6619">MSINSAEGSGVMLSRWLAEKRSDEPWRFVGTKKEQDPASQHISSVVKRITKSKQDGRTS</sequence>
<dbReference type="Proteomes" id="UP001465668">
    <property type="component" value="Unassembled WGS sequence"/>
</dbReference>
<keyword evidence="3" id="KW-1185">Reference proteome</keyword>
<evidence type="ECO:0000313" key="3">
    <source>
        <dbReference type="Proteomes" id="UP001465668"/>
    </source>
</evidence>
<organism evidence="2 3">
    <name type="scientific">Seiridium cardinale</name>
    <dbReference type="NCBI Taxonomy" id="138064"/>
    <lineage>
        <taxon>Eukaryota</taxon>
        <taxon>Fungi</taxon>
        <taxon>Dikarya</taxon>
        <taxon>Ascomycota</taxon>
        <taxon>Pezizomycotina</taxon>
        <taxon>Sordariomycetes</taxon>
        <taxon>Xylariomycetidae</taxon>
        <taxon>Amphisphaeriales</taxon>
        <taxon>Sporocadaceae</taxon>
        <taxon>Seiridium</taxon>
    </lineage>
</organism>
<comment type="caution">
    <text evidence="2">The sequence shown here is derived from an EMBL/GenBank/DDBJ whole genome shotgun (WGS) entry which is preliminary data.</text>
</comment>
<feature type="region of interest" description="Disordered" evidence="1">
    <location>
        <begin position="28"/>
        <end position="59"/>
    </location>
</feature>
<accession>A0ABR2XQW7</accession>
<evidence type="ECO:0000313" key="2">
    <source>
        <dbReference type="EMBL" id="KAK9776205.1"/>
    </source>
</evidence>
<name>A0ABR2XQW7_9PEZI</name>
<protein>
    <submittedName>
        <fullName evidence="2">Uncharacterized protein</fullName>
    </submittedName>
</protein>
<proteinExistence type="predicted"/>